<reference evidence="2 3" key="1">
    <citation type="submission" date="2024-04" db="EMBL/GenBank/DDBJ databases">
        <title>Phyllosticta paracitricarpa is synonymous to the EU quarantine fungus P. citricarpa based on phylogenomic analyses.</title>
        <authorList>
            <consortium name="Lawrence Berkeley National Laboratory"/>
            <person name="Van ingen-buijs V.A."/>
            <person name="Van westerhoven A.C."/>
            <person name="Haridas S."/>
            <person name="Skiadas P."/>
            <person name="Martin F."/>
            <person name="Groenewald J.Z."/>
            <person name="Crous P.W."/>
            <person name="Seidl M.F."/>
        </authorList>
    </citation>
    <scope>NUCLEOTIDE SEQUENCE [LARGE SCALE GENOMIC DNA]</scope>
    <source>
        <strain evidence="2 3">CPC 17464</strain>
    </source>
</reference>
<dbReference type="PANTHER" id="PTHR11362:SF78">
    <property type="entry name" value="PROTEASE INHIBITOR"/>
    <property type="match status" value="1"/>
</dbReference>
<dbReference type="InterPro" id="IPR036610">
    <property type="entry name" value="PEBP-like_sf"/>
</dbReference>
<feature type="region of interest" description="Disordered" evidence="1">
    <location>
        <begin position="133"/>
        <end position="159"/>
    </location>
</feature>
<dbReference type="SUPFAM" id="SSF49777">
    <property type="entry name" value="PEBP-like"/>
    <property type="match status" value="1"/>
</dbReference>
<sequence length="485" mass="50492">MLQGRRAYALASPAQGSSPSLSSHGSPAMELLGGSCAFIILACLLACLQSLSQLTASPLRSFLLAPLHIPHSSSTHSFQVFGSPQFSLTHPSFPRRHVAAAGLGLASTYITRLFSPTNSFPPLTSLLRGRQTDAPRRVPPINNSNNSNNRPIDTHTSSRHRHVIRITTIAIDITTTTSGMPSRHSSSHGASLLLPLLLLLSVAGTALAQTPPFFEPSASERLLATFDQNNTDPFFFVPGGVFAVNATQDAPQIYLPANRTTLGPPTNSSLPATYLILMVDPDAPSPQNTSRGEILHWLQPGARLSRSTETQTANDTAISLLSASDTATEAIVPYQGPAPPSVGPHRYIVLVFRQPDGPANFSLPADYESRRGGQNRTLFNATDFVQKANLGEPVAATFFLAGQQTTGNGSETYNGTDAAAGIGNSSLGGGNATNNSTGGGSGGGGGDTGMTGPGTAPTDSGAQRRERLGLGALIGALAGALWLIG</sequence>
<dbReference type="Gene3D" id="3.90.280.10">
    <property type="entry name" value="PEBP-like"/>
    <property type="match status" value="1"/>
</dbReference>
<protein>
    <submittedName>
        <fullName evidence="2">Phosphatidylethanolamine-binding protein</fullName>
    </submittedName>
</protein>
<keyword evidence="3" id="KW-1185">Reference proteome</keyword>
<gene>
    <name evidence="2" type="ORF">J3D65DRAFT_630965</name>
</gene>
<dbReference type="Pfam" id="PF01161">
    <property type="entry name" value="PBP"/>
    <property type="match status" value="1"/>
</dbReference>
<accession>A0ABR1LN37</accession>
<feature type="compositionally biased region" description="Gly residues" evidence="1">
    <location>
        <begin position="430"/>
        <end position="452"/>
    </location>
</feature>
<name>A0ABR1LN37_9PEZI</name>
<dbReference type="InterPro" id="IPR035810">
    <property type="entry name" value="PEBP_euk"/>
</dbReference>
<dbReference type="CDD" id="cd00866">
    <property type="entry name" value="PEBP_euk"/>
    <property type="match status" value="1"/>
</dbReference>
<proteinExistence type="predicted"/>
<dbReference type="GeneID" id="92033779"/>
<evidence type="ECO:0000313" key="3">
    <source>
        <dbReference type="Proteomes" id="UP001360953"/>
    </source>
</evidence>
<dbReference type="RefSeq" id="XP_066654075.1">
    <property type="nucleotide sequence ID" value="XM_066800873.1"/>
</dbReference>
<comment type="caution">
    <text evidence="2">The sequence shown here is derived from an EMBL/GenBank/DDBJ whole genome shotgun (WGS) entry which is preliminary data.</text>
</comment>
<feature type="region of interest" description="Disordered" evidence="1">
    <location>
        <begin position="1"/>
        <end position="22"/>
    </location>
</feature>
<evidence type="ECO:0000256" key="1">
    <source>
        <dbReference type="SAM" id="MobiDB-lite"/>
    </source>
</evidence>
<dbReference type="InterPro" id="IPR008914">
    <property type="entry name" value="PEBP"/>
</dbReference>
<dbReference type="PANTHER" id="PTHR11362">
    <property type="entry name" value="PHOSPHATIDYLETHANOLAMINE-BINDING PROTEIN"/>
    <property type="match status" value="1"/>
</dbReference>
<organism evidence="2 3">
    <name type="scientific">Phyllosticta citribraziliensis</name>
    <dbReference type="NCBI Taxonomy" id="989973"/>
    <lineage>
        <taxon>Eukaryota</taxon>
        <taxon>Fungi</taxon>
        <taxon>Dikarya</taxon>
        <taxon>Ascomycota</taxon>
        <taxon>Pezizomycotina</taxon>
        <taxon>Dothideomycetes</taxon>
        <taxon>Dothideomycetes incertae sedis</taxon>
        <taxon>Botryosphaeriales</taxon>
        <taxon>Phyllostictaceae</taxon>
        <taxon>Phyllosticta</taxon>
    </lineage>
</organism>
<dbReference type="Proteomes" id="UP001360953">
    <property type="component" value="Unassembled WGS sequence"/>
</dbReference>
<evidence type="ECO:0000313" key="2">
    <source>
        <dbReference type="EMBL" id="KAK7535350.1"/>
    </source>
</evidence>
<feature type="region of interest" description="Disordered" evidence="1">
    <location>
        <begin position="430"/>
        <end position="462"/>
    </location>
</feature>
<feature type="compositionally biased region" description="Low complexity" evidence="1">
    <location>
        <begin position="9"/>
        <end position="22"/>
    </location>
</feature>
<dbReference type="EMBL" id="JBBPEH010000008">
    <property type="protein sequence ID" value="KAK7535350.1"/>
    <property type="molecule type" value="Genomic_DNA"/>
</dbReference>